<evidence type="ECO:0000313" key="3">
    <source>
        <dbReference type="Proteomes" id="UP000789405"/>
    </source>
</evidence>
<feature type="non-terminal residue" evidence="2">
    <location>
        <position position="159"/>
    </location>
</feature>
<keyword evidence="3" id="KW-1185">Reference proteome</keyword>
<proteinExistence type="predicted"/>
<reference evidence="2" key="1">
    <citation type="submission" date="2021-06" db="EMBL/GenBank/DDBJ databases">
        <authorList>
            <person name="Kallberg Y."/>
            <person name="Tangrot J."/>
            <person name="Rosling A."/>
        </authorList>
    </citation>
    <scope>NUCLEOTIDE SEQUENCE</scope>
    <source>
        <strain evidence="2">MA453B</strain>
    </source>
</reference>
<feature type="non-terminal residue" evidence="2">
    <location>
        <position position="1"/>
    </location>
</feature>
<sequence length="159" mass="18001">STSQHLEYSDRSIHITTFLSDTTTIFESDTEQQLYQPAEIPENITNVQFLTLTTESSFFSNKMDTDSIDELVLSGAPPSYLTKEQEQIHPSTPETILNLEQGNLFVSLLEDTVLQLSEGFPSQQTWDHNQSQPTSPTGSDHTQVHTINYMIYLLIMSLQ</sequence>
<dbReference type="AlphaFoldDB" id="A0A9N9NY56"/>
<evidence type="ECO:0000256" key="1">
    <source>
        <dbReference type="SAM" id="MobiDB-lite"/>
    </source>
</evidence>
<dbReference type="Proteomes" id="UP000789405">
    <property type="component" value="Unassembled WGS sequence"/>
</dbReference>
<protein>
    <submittedName>
        <fullName evidence="2">26650_t:CDS:1</fullName>
    </submittedName>
</protein>
<dbReference type="EMBL" id="CAJVPY010018500">
    <property type="protein sequence ID" value="CAG8767356.1"/>
    <property type="molecule type" value="Genomic_DNA"/>
</dbReference>
<feature type="region of interest" description="Disordered" evidence="1">
    <location>
        <begin position="121"/>
        <end position="141"/>
    </location>
</feature>
<name>A0A9N9NY56_9GLOM</name>
<comment type="caution">
    <text evidence="2">The sequence shown here is derived from an EMBL/GenBank/DDBJ whole genome shotgun (WGS) entry which is preliminary data.</text>
</comment>
<organism evidence="2 3">
    <name type="scientific">Dentiscutata erythropus</name>
    <dbReference type="NCBI Taxonomy" id="1348616"/>
    <lineage>
        <taxon>Eukaryota</taxon>
        <taxon>Fungi</taxon>
        <taxon>Fungi incertae sedis</taxon>
        <taxon>Mucoromycota</taxon>
        <taxon>Glomeromycotina</taxon>
        <taxon>Glomeromycetes</taxon>
        <taxon>Diversisporales</taxon>
        <taxon>Gigasporaceae</taxon>
        <taxon>Dentiscutata</taxon>
    </lineage>
</organism>
<accession>A0A9N9NY56</accession>
<gene>
    <name evidence="2" type="ORF">DERYTH_LOCUS18360</name>
</gene>
<evidence type="ECO:0000313" key="2">
    <source>
        <dbReference type="EMBL" id="CAG8767356.1"/>
    </source>
</evidence>